<proteinExistence type="predicted"/>
<sequence>MQQYYKIKIILVGKTKPLVLEKQDTTLKVFQILQAEEEKFTKRRNLNFFVPVLNRFVNIDETKLEYILENTESWSFELKEDQSQKKQTNKYS</sequence>
<dbReference type="HOGENOM" id="CLU_2417915_0_0_1"/>
<keyword evidence="2" id="KW-1185">Reference proteome</keyword>
<dbReference type="Proteomes" id="UP000000600">
    <property type="component" value="Unassembled WGS sequence"/>
</dbReference>
<dbReference type="RefSeq" id="XP_001434123.1">
    <property type="nucleotide sequence ID" value="XM_001434086.1"/>
</dbReference>
<dbReference type="GeneID" id="5019908"/>
<evidence type="ECO:0000313" key="2">
    <source>
        <dbReference type="Proteomes" id="UP000000600"/>
    </source>
</evidence>
<dbReference type="InParanoid" id="A0C7F9"/>
<gene>
    <name evidence="1" type="ORF">GSPATT00035856001</name>
</gene>
<protein>
    <submittedName>
        <fullName evidence="1">Uncharacterized protein</fullName>
    </submittedName>
</protein>
<dbReference type="EMBL" id="CT868047">
    <property type="protein sequence ID" value="CAK66726.1"/>
    <property type="molecule type" value="Genomic_DNA"/>
</dbReference>
<evidence type="ECO:0000313" key="1">
    <source>
        <dbReference type="EMBL" id="CAK66726.1"/>
    </source>
</evidence>
<accession>A0C7F9</accession>
<reference evidence="1 2" key="1">
    <citation type="journal article" date="2006" name="Nature">
        <title>Global trends of whole-genome duplications revealed by the ciliate Paramecium tetraurelia.</title>
        <authorList>
            <consortium name="Genoscope"/>
            <person name="Aury J.-M."/>
            <person name="Jaillon O."/>
            <person name="Duret L."/>
            <person name="Noel B."/>
            <person name="Jubin C."/>
            <person name="Porcel B.M."/>
            <person name="Segurens B."/>
            <person name="Daubin V."/>
            <person name="Anthouard V."/>
            <person name="Aiach N."/>
            <person name="Arnaiz O."/>
            <person name="Billaut A."/>
            <person name="Beisson J."/>
            <person name="Blanc I."/>
            <person name="Bouhouche K."/>
            <person name="Camara F."/>
            <person name="Duharcourt S."/>
            <person name="Guigo R."/>
            <person name="Gogendeau D."/>
            <person name="Katinka M."/>
            <person name="Keller A.-M."/>
            <person name="Kissmehl R."/>
            <person name="Klotz C."/>
            <person name="Koll F."/>
            <person name="Le Moue A."/>
            <person name="Lepere C."/>
            <person name="Malinsky S."/>
            <person name="Nowacki M."/>
            <person name="Nowak J.K."/>
            <person name="Plattner H."/>
            <person name="Poulain J."/>
            <person name="Ruiz F."/>
            <person name="Serrano V."/>
            <person name="Zagulski M."/>
            <person name="Dessen P."/>
            <person name="Betermier M."/>
            <person name="Weissenbach J."/>
            <person name="Scarpelli C."/>
            <person name="Schachter V."/>
            <person name="Sperling L."/>
            <person name="Meyer E."/>
            <person name="Cohen J."/>
            <person name="Wincker P."/>
        </authorList>
    </citation>
    <scope>NUCLEOTIDE SEQUENCE [LARGE SCALE GENOMIC DNA]</scope>
    <source>
        <strain evidence="1 2">Stock d4-2</strain>
    </source>
</reference>
<dbReference type="KEGG" id="ptm:GSPATT00035856001"/>
<dbReference type="AlphaFoldDB" id="A0C7F9"/>
<name>A0C7F9_PARTE</name>
<organism evidence="1 2">
    <name type="scientific">Paramecium tetraurelia</name>
    <dbReference type="NCBI Taxonomy" id="5888"/>
    <lineage>
        <taxon>Eukaryota</taxon>
        <taxon>Sar</taxon>
        <taxon>Alveolata</taxon>
        <taxon>Ciliophora</taxon>
        <taxon>Intramacronucleata</taxon>
        <taxon>Oligohymenophorea</taxon>
        <taxon>Peniculida</taxon>
        <taxon>Parameciidae</taxon>
        <taxon>Paramecium</taxon>
    </lineage>
</organism>